<dbReference type="PANTHER" id="PTHR41287:SF1">
    <property type="entry name" value="PROTEIN YMFN"/>
    <property type="match status" value="1"/>
</dbReference>
<evidence type="ECO:0000313" key="3">
    <source>
        <dbReference type="Proteomes" id="UP000423525"/>
    </source>
</evidence>
<evidence type="ECO:0000313" key="2">
    <source>
        <dbReference type="EMBL" id="VZH84172.1"/>
    </source>
</evidence>
<dbReference type="InterPro" id="IPR046462">
    <property type="entry name" value="TerL_nuclease"/>
</dbReference>
<dbReference type="EMBL" id="LR738855">
    <property type="protein sequence ID" value="VZH84172.1"/>
    <property type="molecule type" value="Genomic_DNA"/>
</dbReference>
<name>A0A6I8MFP9_9CORY</name>
<gene>
    <name evidence="2" type="ORF">FRC0190_00208</name>
</gene>
<dbReference type="InterPro" id="IPR005021">
    <property type="entry name" value="Terminase_largesu-like"/>
</dbReference>
<dbReference type="Pfam" id="PF20441">
    <property type="entry name" value="TerL_nuclease"/>
    <property type="match status" value="1"/>
</dbReference>
<evidence type="ECO:0000259" key="1">
    <source>
        <dbReference type="Pfam" id="PF20441"/>
    </source>
</evidence>
<dbReference type="PANTHER" id="PTHR41287">
    <property type="match status" value="1"/>
</dbReference>
<dbReference type="Proteomes" id="UP000423525">
    <property type="component" value="Chromosome"/>
</dbReference>
<dbReference type="GO" id="GO:0004519">
    <property type="term" value="F:endonuclease activity"/>
    <property type="evidence" value="ECO:0007669"/>
    <property type="project" value="InterPro"/>
</dbReference>
<accession>A0A6I8MFP9</accession>
<proteinExistence type="predicted"/>
<feature type="domain" description="Terminase large subunit-like endonuclease" evidence="1">
    <location>
        <begin position="63"/>
        <end position="180"/>
    </location>
</feature>
<reference evidence="2 3" key="1">
    <citation type="submission" date="2019-11" db="EMBL/GenBank/DDBJ databases">
        <authorList>
            <person name="Brisse S."/>
        </authorList>
    </citation>
    <scope>NUCLEOTIDE SEQUENCE [LARGE SCALE GENOMIC DNA]</scope>
    <source>
        <strain evidence="2">FRC0190</strain>
    </source>
</reference>
<sequence length="203" mass="23098">MHWIENPPDGESICVGFDGSENNDFTALRAETRSGFIFTPRYGPDRRPTIWNPAEWGGKTPRSEVMAAVDEIRTRYQIQRFYADPQDWRSEIGEWALQIGQERVFEWPTNAIKRMYAAISRFEIDLANGRITHDGCPLTALAMANAKKVAKPGQQYVLGKPSEHQKIDAAMATILAHEAAMDAHAKQWESEKSRVVVLGRRRR</sequence>
<dbReference type="AlphaFoldDB" id="A0A6I8MFP9"/>
<organism evidence="2 3">
    <name type="scientific">Corynebacterium rouxii</name>
    <dbReference type="NCBI Taxonomy" id="2719119"/>
    <lineage>
        <taxon>Bacteria</taxon>
        <taxon>Bacillati</taxon>
        <taxon>Actinomycetota</taxon>
        <taxon>Actinomycetes</taxon>
        <taxon>Mycobacteriales</taxon>
        <taxon>Corynebacteriaceae</taxon>
        <taxon>Corynebacterium</taxon>
    </lineage>
</organism>
<protein>
    <submittedName>
        <fullName evidence="2">Terminase</fullName>
    </submittedName>
</protein>
<dbReference type="KEGG" id="crf:FRC0190_00208"/>